<proteinExistence type="predicted"/>
<feature type="compositionally biased region" description="Polar residues" evidence="1">
    <location>
        <begin position="48"/>
        <end position="62"/>
    </location>
</feature>
<evidence type="ECO:0008006" key="4">
    <source>
        <dbReference type="Google" id="ProtNLM"/>
    </source>
</evidence>
<gene>
    <name evidence="2" type="ORF">EVG20_g8727</name>
</gene>
<comment type="caution">
    <text evidence="2">The sequence shown here is derived from an EMBL/GenBank/DDBJ whole genome shotgun (WGS) entry which is preliminary data.</text>
</comment>
<evidence type="ECO:0000313" key="3">
    <source>
        <dbReference type="Proteomes" id="UP000298327"/>
    </source>
</evidence>
<evidence type="ECO:0000313" key="2">
    <source>
        <dbReference type="EMBL" id="TFY56955.1"/>
    </source>
</evidence>
<dbReference type="SUPFAM" id="SSF51735">
    <property type="entry name" value="NAD(P)-binding Rossmann-fold domains"/>
    <property type="match status" value="1"/>
</dbReference>
<protein>
    <recommendedName>
        <fullName evidence="4">NAD(P)-binding domain-containing protein</fullName>
    </recommendedName>
</protein>
<dbReference type="OrthoDB" id="9975943at2759"/>
<dbReference type="Gene3D" id="3.40.50.720">
    <property type="entry name" value="NAD(P)-binding Rossmann-like Domain"/>
    <property type="match status" value="1"/>
</dbReference>
<sequence>MRVLLTGATGVAGLGALRVLLQDESFTHVTTLTRRRLPSWIELPGGTKASSPDSSPTHPRLTTLTQPTFAEYSSDIRSVLPGQDACIWALGSSSSGKSEEEYTELIIGYLKTVLDALKEAGVGTEEKPFRFVFVSGDGADSSEKSMILFARVKGKAENMLLKFAEESGGHFKPFILRPAYFFPSRKYPQDELHQRGGEDLGRFAAEAAKGTWDGKGPIFENQEMKRLLREMKF</sequence>
<dbReference type="PANTHER" id="PTHR14097:SF8">
    <property type="entry name" value="NAD(P)-BINDING DOMAIN-CONTAINING PROTEIN"/>
    <property type="match status" value="1"/>
</dbReference>
<keyword evidence="3" id="KW-1185">Reference proteome</keyword>
<organism evidence="2 3">
    <name type="scientific">Dentipellis fragilis</name>
    <dbReference type="NCBI Taxonomy" id="205917"/>
    <lineage>
        <taxon>Eukaryota</taxon>
        <taxon>Fungi</taxon>
        <taxon>Dikarya</taxon>
        <taxon>Basidiomycota</taxon>
        <taxon>Agaricomycotina</taxon>
        <taxon>Agaricomycetes</taxon>
        <taxon>Russulales</taxon>
        <taxon>Hericiaceae</taxon>
        <taxon>Dentipellis</taxon>
    </lineage>
</organism>
<name>A0A4Y9Y3K9_9AGAM</name>
<dbReference type="Proteomes" id="UP000298327">
    <property type="component" value="Unassembled WGS sequence"/>
</dbReference>
<dbReference type="EMBL" id="SEOQ01000786">
    <property type="protein sequence ID" value="TFY56955.1"/>
    <property type="molecule type" value="Genomic_DNA"/>
</dbReference>
<feature type="region of interest" description="Disordered" evidence="1">
    <location>
        <begin position="43"/>
        <end position="62"/>
    </location>
</feature>
<dbReference type="AlphaFoldDB" id="A0A4Y9Y3K9"/>
<reference evidence="2 3" key="1">
    <citation type="submission" date="2019-02" db="EMBL/GenBank/DDBJ databases">
        <title>Genome sequencing of the rare red list fungi Dentipellis fragilis.</title>
        <authorList>
            <person name="Buettner E."/>
            <person name="Kellner H."/>
        </authorList>
    </citation>
    <scope>NUCLEOTIDE SEQUENCE [LARGE SCALE GENOMIC DNA]</scope>
    <source>
        <strain evidence="2 3">DSM 105465</strain>
    </source>
</reference>
<dbReference type="PANTHER" id="PTHR14097">
    <property type="entry name" value="OXIDOREDUCTASE HTATIP2"/>
    <property type="match status" value="1"/>
</dbReference>
<evidence type="ECO:0000256" key="1">
    <source>
        <dbReference type="SAM" id="MobiDB-lite"/>
    </source>
</evidence>
<dbReference type="InterPro" id="IPR036291">
    <property type="entry name" value="NAD(P)-bd_dom_sf"/>
</dbReference>
<accession>A0A4Y9Y3K9</accession>